<accession>A0A6C0K686</accession>
<name>A0A6C0K686_9ZZZZ</name>
<reference evidence="1" key="1">
    <citation type="journal article" date="2020" name="Nature">
        <title>Giant virus diversity and host interactions through global metagenomics.</title>
        <authorList>
            <person name="Schulz F."/>
            <person name="Roux S."/>
            <person name="Paez-Espino D."/>
            <person name="Jungbluth S."/>
            <person name="Walsh D.A."/>
            <person name="Denef V.J."/>
            <person name="McMahon K.D."/>
            <person name="Konstantinidis K.T."/>
            <person name="Eloe-Fadrosh E.A."/>
            <person name="Kyrpides N.C."/>
            <person name="Woyke T."/>
        </authorList>
    </citation>
    <scope>NUCLEOTIDE SEQUENCE</scope>
    <source>
        <strain evidence="1">GVMAG-S-1101169-75</strain>
    </source>
</reference>
<sequence length="300" mass="34817">MTTSTTTIKTRFYDNDRGTIHKVPLYSKRHIETILADDRLPNPLLKNSDIRFYSPSLFSSRVPLKRYMNRYAEAFPGNAFVNKVIDLDKFFDKEMPCGMTIPQIIDLMLWCIQVTGSGEEVYVFLDWDRTLSCVEGLYHKTVFKKLKVSYTSYLEYIMGGPPRFQLVKLLFRVFRAMGVRYFILTNNGMAAHGEEGDRNFFHKLIQILDPTFVIKRLLYTGSLQNKAMFFGKNWARLLSQVPIPDPLTIDELILLRDEICRYILDDLSDQQQQQQHQQIQDILSTVPLVGFPGIINFGFA</sequence>
<organism evidence="1">
    <name type="scientific">viral metagenome</name>
    <dbReference type="NCBI Taxonomy" id="1070528"/>
    <lineage>
        <taxon>unclassified sequences</taxon>
        <taxon>metagenomes</taxon>
        <taxon>organismal metagenomes</taxon>
    </lineage>
</organism>
<protein>
    <submittedName>
        <fullName evidence="1">Uncharacterized protein</fullName>
    </submittedName>
</protein>
<dbReference type="EMBL" id="MN740786">
    <property type="protein sequence ID" value="QHU11604.1"/>
    <property type="molecule type" value="Genomic_DNA"/>
</dbReference>
<evidence type="ECO:0000313" key="1">
    <source>
        <dbReference type="EMBL" id="QHU11604.1"/>
    </source>
</evidence>
<dbReference type="AlphaFoldDB" id="A0A6C0K686"/>
<proteinExistence type="predicted"/>